<feature type="domain" description="Integrator complex subunit 5 C-terminal" evidence="2">
    <location>
        <begin position="247"/>
        <end position="954"/>
    </location>
</feature>
<gene>
    <name evidence="3" type="ORF">AFUS01_LOCUS3474</name>
</gene>
<dbReference type="GO" id="GO:0032039">
    <property type="term" value="C:integrator complex"/>
    <property type="evidence" value="ECO:0007669"/>
    <property type="project" value="InterPro"/>
</dbReference>
<accession>A0A8J2J5J9</accession>
<dbReference type="PANTHER" id="PTHR31697:SF2">
    <property type="entry name" value="INTEGRATOR COMPLEX SUBUNIT 5"/>
    <property type="match status" value="1"/>
</dbReference>
<dbReference type="PANTHER" id="PTHR31697">
    <property type="entry name" value="INTEGRATOR COMPLEX SUBUNIT 5"/>
    <property type="match status" value="1"/>
</dbReference>
<sequence>MKDHPGGKDLMGVLRKFIETYENVSRLQLDPYVIQTEITDAVREGFHLMRHLSIARPAVLTFLGEIYHEYVEDAASHQENMEYRPKFVQDSDFAILDEIKSVMLSLLDSYEAVWCPVISKWVLELLANFSKTLTGRQPPPARGRLPPIIPTWTQFNVIQNLLEISQHCFHDTSKHKEVFVATLLETLTRHTPHFDWILTCLNKSTHETMVNGVLSLGLKNFRSTNGQLDEAQRSEDKTVPVINSDLLVTILGQMVASHSEEVKYAFETLAQIKLNTDDIQVEIPFLLKLCSSSRASFALIDTLVGCIVGQVHHQEKFSRLLSLTCDWLRTEYPAQGAAECMTLNLVTHLMIKSTRSVDLIRILFIGSKTWEDPHRTRAFCLLYNFISEITRLTFDSDVHLNELSKLFPSIASLSKSPDFLIDYLIQSNGESRVCRASLQLIKILALFYNEGLGKRSISSLLCGSTQDIHIWTLIELINALSTKYPNILRECLKSVIVSSKPQLDSHFSSHSNKNQPWKIIVRILNSEHLKKTPFYFNLVTALQSEFKSLSLLLDSRRTQICMKQAALILEILSEIPILVNNVPTGSILTMMDRIVDLLFIILGDTGEDDKTLKFCKKNRSRLICCLSSILDKLLKKSDQRLIFRIFIIRRMVQSFLDPHYRKLFHALVSSSLIYDEEDKTISQFTTTLMIENRKRVSTVTPGSIVPQTFQRGNFKRPHEVVAKKYLALENPEAEKNVQIFFSVLMLACCMPSNLKNGSSREERLEDMSNGGECNYIEDCGFSIGLDFMRQVALLFVEIVSPDVMLNGLPWPDLEYSKMLIERDLHIQRTFEDYPYFWYLLELLAKYRPSLCYCSVIVRALMATFIQRWRSAQQTKAVSNPRLLECTIRLLGVMKIGQFIPPPFCYLGDILPELQSREIVGLLEDVWSYMRMHVPVRLAFTQSAVSKNFVRTWETNDFDPFAMDRLRFTILKHAEQVGFLLGQFFPAPIEPETPASPDPGT</sequence>
<dbReference type="InterPro" id="IPR029445">
    <property type="entry name" value="INTS5_N"/>
</dbReference>
<dbReference type="Pfam" id="PF14838">
    <property type="entry name" value="INTS5_C"/>
    <property type="match status" value="1"/>
</dbReference>
<evidence type="ECO:0000259" key="2">
    <source>
        <dbReference type="Pfam" id="PF14838"/>
    </source>
</evidence>
<comment type="caution">
    <text evidence="3">The sequence shown here is derived from an EMBL/GenBank/DDBJ whole genome shotgun (WGS) entry which is preliminary data.</text>
</comment>
<reference evidence="3" key="1">
    <citation type="submission" date="2021-06" db="EMBL/GenBank/DDBJ databases">
        <authorList>
            <person name="Hodson N. C."/>
            <person name="Mongue J. A."/>
            <person name="Jaron S. K."/>
        </authorList>
    </citation>
    <scope>NUCLEOTIDE SEQUENCE</scope>
</reference>
<dbReference type="AlphaFoldDB" id="A0A8J2J5J9"/>
<dbReference type="Pfam" id="PF14837">
    <property type="entry name" value="INTS5_N"/>
    <property type="match status" value="1"/>
</dbReference>
<dbReference type="InterPro" id="IPR029444">
    <property type="entry name" value="INTS5_C"/>
</dbReference>
<dbReference type="EMBL" id="CAJVCH010020927">
    <property type="protein sequence ID" value="CAG7689988.1"/>
    <property type="molecule type" value="Genomic_DNA"/>
</dbReference>
<feature type="domain" description="Integrator complex subunit 5 N-terminal" evidence="1">
    <location>
        <begin position="35"/>
        <end position="222"/>
    </location>
</feature>
<name>A0A8J2J5J9_9HEXA</name>
<evidence type="ECO:0008006" key="5">
    <source>
        <dbReference type="Google" id="ProtNLM"/>
    </source>
</evidence>
<dbReference type="Proteomes" id="UP000708208">
    <property type="component" value="Unassembled WGS sequence"/>
</dbReference>
<organism evidence="3 4">
    <name type="scientific">Allacma fusca</name>
    <dbReference type="NCBI Taxonomy" id="39272"/>
    <lineage>
        <taxon>Eukaryota</taxon>
        <taxon>Metazoa</taxon>
        <taxon>Ecdysozoa</taxon>
        <taxon>Arthropoda</taxon>
        <taxon>Hexapoda</taxon>
        <taxon>Collembola</taxon>
        <taxon>Symphypleona</taxon>
        <taxon>Sminthuridae</taxon>
        <taxon>Allacma</taxon>
    </lineage>
</organism>
<evidence type="ECO:0000313" key="4">
    <source>
        <dbReference type="Proteomes" id="UP000708208"/>
    </source>
</evidence>
<evidence type="ECO:0000313" key="3">
    <source>
        <dbReference type="EMBL" id="CAG7689988.1"/>
    </source>
</evidence>
<dbReference type="InterPro" id="IPR040316">
    <property type="entry name" value="INTS5"/>
</dbReference>
<dbReference type="OrthoDB" id="69088at2759"/>
<protein>
    <recommendedName>
        <fullName evidence="5">Integrator complex subunit 5</fullName>
    </recommendedName>
</protein>
<proteinExistence type="predicted"/>
<keyword evidence="4" id="KW-1185">Reference proteome</keyword>
<evidence type="ECO:0000259" key="1">
    <source>
        <dbReference type="Pfam" id="PF14837"/>
    </source>
</evidence>
<dbReference type="GO" id="GO:0034472">
    <property type="term" value="P:snRNA 3'-end processing"/>
    <property type="evidence" value="ECO:0007669"/>
    <property type="project" value="TreeGrafter"/>
</dbReference>